<comment type="subcellular location">
    <subcellularLocation>
        <location evidence="11">Cytoplasm</location>
    </subcellularLocation>
</comment>
<accession>A0AB39V1F4</accession>
<dbReference type="GO" id="GO:0000287">
    <property type="term" value="F:magnesium ion binding"/>
    <property type="evidence" value="ECO:0007669"/>
    <property type="project" value="UniProtKB-UniRule"/>
</dbReference>
<evidence type="ECO:0000256" key="7">
    <source>
        <dbReference type="ARBA" id="ARBA00022777"/>
    </source>
</evidence>
<organism evidence="12">
    <name type="scientific">Thermohahella caldifontis</name>
    <dbReference type="NCBI Taxonomy" id="3142973"/>
    <lineage>
        <taxon>Bacteria</taxon>
        <taxon>Pseudomonadati</taxon>
        <taxon>Pseudomonadota</taxon>
        <taxon>Gammaproteobacteria</taxon>
        <taxon>Oceanospirillales</taxon>
        <taxon>Hahellaceae</taxon>
        <taxon>Thermohahella</taxon>
    </lineage>
</organism>
<evidence type="ECO:0000256" key="10">
    <source>
        <dbReference type="ARBA" id="ARBA00048567"/>
    </source>
</evidence>
<comment type="subunit">
    <text evidence="11">Monomer.</text>
</comment>
<feature type="binding site" evidence="11">
    <location>
        <position position="19"/>
    </location>
    <ligand>
        <name>Mg(2+)</name>
        <dbReference type="ChEBI" id="CHEBI:18420"/>
    </ligand>
</feature>
<feature type="binding site" evidence="11">
    <location>
        <position position="83"/>
    </location>
    <ligand>
        <name>substrate</name>
    </ligand>
</feature>
<feature type="binding site" evidence="11">
    <location>
        <position position="121"/>
    </location>
    <ligand>
        <name>ATP</name>
        <dbReference type="ChEBI" id="CHEBI:30616"/>
    </ligand>
</feature>
<evidence type="ECO:0000256" key="2">
    <source>
        <dbReference type="ARBA" id="ARBA00006997"/>
    </source>
</evidence>
<comment type="similarity">
    <text evidence="2 11">Belongs to the shikimate kinase family.</text>
</comment>
<dbReference type="GO" id="GO:0009423">
    <property type="term" value="P:chorismate biosynthetic process"/>
    <property type="evidence" value="ECO:0007669"/>
    <property type="project" value="UniProtKB-UniRule"/>
</dbReference>
<dbReference type="InterPro" id="IPR023000">
    <property type="entry name" value="Shikimate_kinase_CS"/>
</dbReference>
<evidence type="ECO:0000256" key="6">
    <source>
        <dbReference type="ARBA" id="ARBA00022741"/>
    </source>
</evidence>
<comment type="cofactor">
    <cofactor evidence="11">
        <name>Mg(2+)</name>
        <dbReference type="ChEBI" id="CHEBI:18420"/>
    </cofactor>
    <text evidence="11">Binds 1 Mg(2+) ion per subunit.</text>
</comment>
<dbReference type="PROSITE" id="PS01128">
    <property type="entry name" value="SHIKIMATE_KINASE"/>
    <property type="match status" value="1"/>
</dbReference>
<dbReference type="GO" id="GO:0008652">
    <property type="term" value="P:amino acid biosynthetic process"/>
    <property type="evidence" value="ECO:0007669"/>
    <property type="project" value="UniProtKB-KW"/>
</dbReference>
<keyword evidence="11" id="KW-0479">Metal-binding</keyword>
<keyword evidence="11" id="KW-0963">Cytoplasm</keyword>
<dbReference type="Gene3D" id="3.40.50.300">
    <property type="entry name" value="P-loop containing nucleotide triphosphate hydrolases"/>
    <property type="match status" value="1"/>
</dbReference>
<dbReference type="GO" id="GO:0005524">
    <property type="term" value="F:ATP binding"/>
    <property type="evidence" value="ECO:0007669"/>
    <property type="project" value="UniProtKB-UniRule"/>
</dbReference>
<comment type="pathway">
    <text evidence="1 11">Metabolic intermediate biosynthesis; chorismate biosynthesis; chorismate from D-erythrose 4-phosphate and phosphoenolpyruvate: step 5/7.</text>
</comment>
<dbReference type="RefSeq" id="WP_369602902.1">
    <property type="nucleotide sequence ID" value="NZ_CP154858.1"/>
</dbReference>
<keyword evidence="4 11" id="KW-0028">Amino-acid biosynthesis</keyword>
<evidence type="ECO:0000256" key="11">
    <source>
        <dbReference type="HAMAP-Rule" id="MF_00109"/>
    </source>
</evidence>
<dbReference type="Pfam" id="PF01202">
    <property type="entry name" value="SKI"/>
    <property type="match status" value="1"/>
</dbReference>
<dbReference type="CDD" id="cd00464">
    <property type="entry name" value="SK"/>
    <property type="match status" value="1"/>
</dbReference>
<dbReference type="HAMAP" id="MF_00109">
    <property type="entry name" value="Shikimate_kinase"/>
    <property type="match status" value="1"/>
</dbReference>
<gene>
    <name evidence="11 12" type="primary">aroK</name>
    <name evidence="12" type="ORF">AAIA72_08135</name>
</gene>
<dbReference type="EMBL" id="CP154858">
    <property type="protein sequence ID" value="XDT73926.1"/>
    <property type="molecule type" value="Genomic_DNA"/>
</dbReference>
<evidence type="ECO:0000256" key="3">
    <source>
        <dbReference type="ARBA" id="ARBA00012154"/>
    </source>
</evidence>
<feature type="binding site" evidence="11">
    <location>
        <begin position="15"/>
        <end position="20"/>
    </location>
    <ligand>
        <name>ATP</name>
        <dbReference type="ChEBI" id="CHEBI:30616"/>
    </ligand>
</feature>
<dbReference type="SUPFAM" id="SSF52540">
    <property type="entry name" value="P-loop containing nucleoside triphosphate hydrolases"/>
    <property type="match status" value="1"/>
</dbReference>
<dbReference type="InterPro" id="IPR000623">
    <property type="entry name" value="Shikimate_kinase/TSH1"/>
</dbReference>
<feature type="binding site" evidence="11">
    <location>
        <position position="61"/>
    </location>
    <ligand>
        <name>substrate</name>
    </ligand>
</feature>
<dbReference type="PANTHER" id="PTHR21087">
    <property type="entry name" value="SHIKIMATE KINASE"/>
    <property type="match status" value="1"/>
</dbReference>
<dbReference type="InterPro" id="IPR031322">
    <property type="entry name" value="Shikimate/glucono_kinase"/>
</dbReference>
<keyword evidence="7 11" id="KW-0418">Kinase</keyword>
<evidence type="ECO:0000256" key="4">
    <source>
        <dbReference type="ARBA" id="ARBA00022605"/>
    </source>
</evidence>
<keyword evidence="9 11" id="KW-0057">Aromatic amino acid biosynthesis</keyword>
<proteinExistence type="inferred from homology"/>
<keyword evidence="6 11" id="KW-0547">Nucleotide-binding</keyword>
<dbReference type="PRINTS" id="PR01100">
    <property type="entry name" value="SHIKIMTKNASE"/>
</dbReference>
<dbReference type="EC" id="2.7.1.71" evidence="3 11"/>
<dbReference type="NCBIfam" id="NF003456">
    <property type="entry name" value="PRK05057.1"/>
    <property type="match status" value="1"/>
</dbReference>
<protein>
    <recommendedName>
        <fullName evidence="3 11">Shikimate kinase</fullName>
        <shortName evidence="11">SK</shortName>
        <ecNumber evidence="3 11">2.7.1.71</ecNumber>
    </recommendedName>
</protein>
<feature type="binding site" evidence="11">
    <location>
        <position position="37"/>
    </location>
    <ligand>
        <name>substrate</name>
    </ligand>
</feature>
<reference evidence="12" key="1">
    <citation type="submission" date="2024-05" db="EMBL/GenBank/DDBJ databases">
        <title>Genome sequencing of novel strain.</title>
        <authorList>
            <person name="Ganbat D."/>
            <person name="Ganbat S."/>
            <person name="Lee S.-J."/>
        </authorList>
    </citation>
    <scope>NUCLEOTIDE SEQUENCE</scope>
    <source>
        <strain evidence="12">SMD15-11</strain>
    </source>
</reference>
<dbReference type="PANTHER" id="PTHR21087:SF16">
    <property type="entry name" value="SHIKIMATE KINASE 1, CHLOROPLASTIC"/>
    <property type="match status" value="1"/>
</dbReference>
<evidence type="ECO:0000256" key="8">
    <source>
        <dbReference type="ARBA" id="ARBA00022840"/>
    </source>
</evidence>
<keyword evidence="8 11" id="KW-0067">ATP-binding</keyword>
<dbReference type="GO" id="GO:0005829">
    <property type="term" value="C:cytosol"/>
    <property type="evidence" value="ECO:0007669"/>
    <property type="project" value="TreeGrafter"/>
</dbReference>
<feature type="binding site" evidence="11">
    <location>
        <position position="140"/>
    </location>
    <ligand>
        <name>substrate</name>
    </ligand>
</feature>
<keyword evidence="5 11" id="KW-0808">Transferase</keyword>
<dbReference type="GO" id="GO:0004765">
    <property type="term" value="F:shikimate kinase activity"/>
    <property type="evidence" value="ECO:0007669"/>
    <property type="project" value="UniProtKB-UniRule"/>
</dbReference>
<comment type="function">
    <text evidence="11">Catalyzes the specific phosphorylation of the 3-hydroxyl group of shikimic acid using ATP as a cosubstrate.</text>
</comment>
<evidence type="ECO:0000313" key="12">
    <source>
        <dbReference type="EMBL" id="XDT73926.1"/>
    </source>
</evidence>
<sequence length="176" mass="19810">MASAPKNVVLVGPMGTGKTTIGKLLAKELGYEFIDSDREIEARCGADIPWIFDVEGESGFRDRETAVLEDLIEMPHAVIATGGGAVVRPVNQAIMMRAGAIVYLHTSVDQQYERTRKDRRRPLLQQSDPKAVLERLMAQREPIYRELADIIVETDRRKPWSVAREIAKKLKEMVHV</sequence>
<evidence type="ECO:0000256" key="1">
    <source>
        <dbReference type="ARBA" id="ARBA00004842"/>
    </source>
</evidence>
<evidence type="ECO:0000256" key="9">
    <source>
        <dbReference type="ARBA" id="ARBA00023141"/>
    </source>
</evidence>
<dbReference type="KEGG" id="tcd:AAIA72_08135"/>
<keyword evidence="11" id="KW-0460">Magnesium</keyword>
<dbReference type="InterPro" id="IPR027417">
    <property type="entry name" value="P-loop_NTPase"/>
</dbReference>
<name>A0AB39V1F4_9GAMM</name>
<dbReference type="AlphaFoldDB" id="A0AB39V1F4"/>
<comment type="catalytic activity">
    <reaction evidence="10 11">
        <text>shikimate + ATP = 3-phosphoshikimate + ADP + H(+)</text>
        <dbReference type="Rhea" id="RHEA:13121"/>
        <dbReference type="ChEBI" id="CHEBI:15378"/>
        <dbReference type="ChEBI" id="CHEBI:30616"/>
        <dbReference type="ChEBI" id="CHEBI:36208"/>
        <dbReference type="ChEBI" id="CHEBI:145989"/>
        <dbReference type="ChEBI" id="CHEBI:456216"/>
        <dbReference type="EC" id="2.7.1.71"/>
    </reaction>
</comment>
<feature type="binding site" evidence="11">
    <location>
        <position position="157"/>
    </location>
    <ligand>
        <name>ATP</name>
        <dbReference type="ChEBI" id="CHEBI:30616"/>
    </ligand>
</feature>
<dbReference type="GO" id="GO:0009073">
    <property type="term" value="P:aromatic amino acid family biosynthetic process"/>
    <property type="evidence" value="ECO:0007669"/>
    <property type="project" value="UniProtKB-KW"/>
</dbReference>
<evidence type="ECO:0000256" key="5">
    <source>
        <dbReference type="ARBA" id="ARBA00022679"/>
    </source>
</evidence>